<dbReference type="RefSeq" id="WP_060931687.1">
    <property type="nucleotide sequence ID" value="NZ_KQ959840.1"/>
</dbReference>
<dbReference type="OrthoDB" id="9810101at2"/>
<dbReference type="InterPro" id="IPR000150">
    <property type="entry name" value="Cof"/>
</dbReference>
<dbReference type="PANTHER" id="PTHR10000">
    <property type="entry name" value="PHOSPHOSERINE PHOSPHATASE"/>
    <property type="match status" value="1"/>
</dbReference>
<dbReference type="PATRIC" id="fig|467210.3.peg.2008"/>
<reference evidence="2" key="1">
    <citation type="submission" date="2016-01" db="EMBL/GenBank/DDBJ databases">
        <authorList>
            <person name="Mitreva M."/>
            <person name="Pepin K.H."/>
            <person name="Mihindukulasuriya K.A."/>
            <person name="Fulton R."/>
            <person name="Fronick C."/>
            <person name="O'Laughlin M."/>
            <person name="Miner T."/>
            <person name="Herter B."/>
            <person name="Rosa B.A."/>
            <person name="Cordes M."/>
            <person name="Tomlinson C."/>
            <person name="Wollam A."/>
            <person name="Palsikar V.B."/>
            <person name="Mardis E.R."/>
            <person name="Wilson R.K."/>
        </authorList>
    </citation>
    <scope>NUCLEOTIDE SEQUENCE [LARGE SCALE GENOMIC DNA]</scope>
    <source>
        <strain evidence="2">DNF00896</strain>
    </source>
</reference>
<protein>
    <submittedName>
        <fullName evidence="1">Cof-like hydrolase</fullName>
    </submittedName>
</protein>
<accession>A0A133ZJ96</accession>
<dbReference type="SFLD" id="SFLDG01140">
    <property type="entry name" value="C2.B:_Phosphomannomutase_and_P"/>
    <property type="match status" value="1"/>
</dbReference>
<dbReference type="InterPro" id="IPR006379">
    <property type="entry name" value="HAD-SF_hydro_IIB"/>
</dbReference>
<dbReference type="AlphaFoldDB" id="A0A133ZJ96"/>
<dbReference type="Gene3D" id="3.30.1240.10">
    <property type="match status" value="1"/>
</dbReference>
<comment type="caution">
    <text evidence="1">The sequence shown here is derived from an EMBL/GenBank/DDBJ whole genome shotgun (WGS) entry which is preliminary data.</text>
</comment>
<proteinExistence type="predicted"/>
<dbReference type="SFLD" id="SFLDS00003">
    <property type="entry name" value="Haloacid_Dehalogenase"/>
    <property type="match status" value="1"/>
</dbReference>
<organism evidence="1 2">
    <name type="scientific">Lachnoanaerobaculum saburreum</name>
    <dbReference type="NCBI Taxonomy" id="467210"/>
    <lineage>
        <taxon>Bacteria</taxon>
        <taxon>Bacillati</taxon>
        <taxon>Bacillota</taxon>
        <taxon>Clostridia</taxon>
        <taxon>Lachnospirales</taxon>
        <taxon>Lachnospiraceae</taxon>
        <taxon>Lachnoanaerobaculum</taxon>
    </lineage>
</organism>
<dbReference type="Proteomes" id="UP000070394">
    <property type="component" value="Unassembled WGS sequence"/>
</dbReference>
<sequence>MQNRKIFSFDIDMTLLEHKTYKITPSALVAIERLKEQGHIIVLATGRNPENSDSKQFVDIVKPNAVIGLNGTLVKVGEEKLFEHFFDKDVLKRLAKFVEGKDCSLGLTLEDKDYYFNQNVIDDYDKKRWGESFRKFYPPEKLFDLPVRTLTYVGPPSGAKEIEENFPTLKLPLFAGMFGADVIEKCASKAEGLKLLCKYYNIDIKDTVAFGDSMNDKEIIEESGLGIAMGNAIEELKKYADYVTDDITDNGVYNALEKFGYINIK</sequence>
<dbReference type="PANTHER" id="PTHR10000:SF25">
    <property type="entry name" value="PHOSPHATASE YKRA-RELATED"/>
    <property type="match status" value="1"/>
</dbReference>
<dbReference type="GO" id="GO:0016791">
    <property type="term" value="F:phosphatase activity"/>
    <property type="evidence" value="ECO:0007669"/>
    <property type="project" value="TreeGrafter"/>
</dbReference>
<gene>
    <name evidence="1" type="ORF">HMPREF1866_02030</name>
</gene>
<evidence type="ECO:0000313" key="1">
    <source>
        <dbReference type="EMBL" id="KXB55490.1"/>
    </source>
</evidence>
<keyword evidence="2" id="KW-1185">Reference proteome</keyword>
<dbReference type="NCBIfam" id="TIGR00099">
    <property type="entry name" value="Cof-subfamily"/>
    <property type="match status" value="1"/>
</dbReference>
<dbReference type="InterPro" id="IPR036412">
    <property type="entry name" value="HAD-like_sf"/>
</dbReference>
<name>A0A133ZJ96_9FIRM</name>
<dbReference type="Pfam" id="PF08282">
    <property type="entry name" value="Hydrolase_3"/>
    <property type="match status" value="1"/>
</dbReference>
<dbReference type="SUPFAM" id="SSF56784">
    <property type="entry name" value="HAD-like"/>
    <property type="match status" value="1"/>
</dbReference>
<evidence type="ECO:0000313" key="2">
    <source>
        <dbReference type="Proteomes" id="UP000070394"/>
    </source>
</evidence>
<dbReference type="GO" id="GO:0000287">
    <property type="term" value="F:magnesium ion binding"/>
    <property type="evidence" value="ECO:0007669"/>
    <property type="project" value="TreeGrafter"/>
</dbReference>
<dbReference type="NCBIfam" id="TIGR01484">
    <property type="entry name" value="HAD-SF-IIB"/>
    <property type="match status" value="1"/>
</dbReference>
<dbReference type="STRING" id="467210.HMPREF1866_02030"/>
<dbReference type="EMBL" id="LSDA01000111">
    <property type="protein sequence ID" value="KXB55490.1"/>
    <property type="molecule type" value="Genomic_DNA"/>
</dbReference>
<dbReference type="InterPro" id="IPR023214">
    <property type="entry name" value="HAD_sf"/>
</dbReference>
<keyword evidence="1" id="KW-0378">Hydrolase</keyword>
<dbReference type="GO" id="GO:0005829">
    <property type="term" value="C:cytosol"/>
    <property type="evidence" value="ECO:0007669"/>
    <property type="project" value="TreeGrafter"/>
</dbReference>
<dbReference type="Gene3D" id="3.40.50.1000">
    <property type="entry name" value="HAD superfamily/HAD-like"/>
    <property type="match status" value="1"/>
</dbReference>